<dbReference type="Proteomes" id="UP001054837">
    <property type="component" value="Unassembled WGS sequence"/>
</dbReference>
<gene>
    <name evidence="1" type="ORF">CDAR_55831</name>
</gene>
<organism evidence="1 2">
    <name type="scientific">Caerostris darwini</name>
    <dbReference type="NCBI Taxonomy" id="1538125"/>
    <lineage>
        <taxon>Eukaryota</taxon>
        <taxon>Metazoa</taxon>
        <taxon>Ecdysozoa</taxon>
        <taxon>Arthropoda</taxon>
        <taxon>Chelicerata</taxon>
        <taxon>Arachnida</taxon>
        <taxon>Araneae</taxon>
        <taxon>Araneomorphae</taxon>
        <taxon>Entelegynae</taxon>
        <taxon>Araneoidea</taxon>
        <taxon>Araneidae</taxon>
        <taxon>Caerostris</taxon>
    </lineage>
</organism>
<evidence type="ECO:0000313" key="1">
    <source>
        <dbReference type="EMBL" id="GIY66465.1"/>
    </source>
</evidence>
<evidence type="ECO:0000313" key="2">
    <source>
        <dbReference type="Proteomes" id="UP001054837"/>
    </source>
</evidence>
<sequence length="185" mass="21184">MSKNLSPTVLRNSEEEYICISSPGIHTINAGKRIAQSHAEDWDRVVREKPVNYGVRAERWHFSRSQSAYCWLGCLQGNILKKKKTRQFNSNRNLRVTTGFTRQQPASATPRKNTFAFHRQRSTQLTLENVSLKVMRKTGTVWCEKSRLIRASEQKGGTFLSVTVSLLLAWLPPGKYSEKEEDEAI</sequence>
<protein>
    <submittedName>
        <fullName evidence="1">Uncharacterized protein</fullName>
    </submittedName>
</protein>
<dbReference type="EMBL" id="BPLQ01012603">
    <property type="protein sequence ID" value="GIY66465.1"/>
    <property type="molecule type" value="Genomic_DNA"/>
</dbReference>
<reference evidence="1 2" key="1">
    <citation type="submission" date="2021-06" db="EMBL/GenBank/DDBJ databases">
        <title>Caerostris darwini draft genome.</title>
        <authorList>
            <person name="Kono N."/>
            <person name="Arakawa K."/>
        </authorList>
    </citation>
    <scope>NUCLEOTIDE SEQUENCE [LARGE SCALE GENOMIC DNA]</scope>
</reference>
<name>A0AAV4VAE2_9ARAC</name>
<keyword evidence="2" id="KW-1185">Reference proteome</keyword>
<comment type="caution">
    <text evidence="1">The sequence shown here is derived from an EMBL/GenBank/DDBJ whole genome shotgun (WGS) entry which is preliminary data.</text>
</comment>
<accession>A0AAV4VAE2</accession>
<proteinExistence type="predicted"/>
<dbReference type="AlphaFoldDB" id="A0AAV4VAE2"/>